<dbReference type="FunFam" id="3.40.605.10:FF:000007">
    <property type="entry name" value="NAD/NADP-dependent betaine aldehyde dehydrogenase"/>
    <property type="match status" value="1"/>
</dbReference>
<dbReference type="PROSITE" id="PS00687">
    <property type="entry name" value="ALDEHYDE_DEHYDR_GLU"/>
    <property type="match status" value="1"/>
</dbReference>
<name>A0A0S4QNM4_9ACTN</name>
<reference evidence="7" key="1">
    <citation type="submission" date="2015-11" db="EMBL/GenBank/DDBJ databases">
        <authorList>
            <person name="Varghese N."/>
        </authorList>
    </citation>
    <scope>NUCLEOTIDE SEQUENCE [LARGE SCALE GENOMIC DNA]</scope>
    <source>
        <strain evidence="7">DSM 45899</strain>
    </source>
</reference>
<dbReference type="PANTHER" id="PTHR11699">
    <property type="entry name" value="ALDEHYDE DEHYDROGENASE-RELATED"/>
    <property type="match status" value="1"/>
</dbReference>
<dbReference type="AlphaFoldDB" id="A0A0S4QNM4"/>
<dbReference type="InterPro" id="IPR015590">
    <property type="entry name" value="Aldehyde_DH_dom"/>
</dbReference>
<evidence type="ECO:0000313" key="7">
    <source>
        <dbReference type="Proteomes" id="UP000198802"/>
    </source>
</evidence>
<organism evidence="6 7">
    <name type="scientific">Parafrankia irregularis</name>
    <dbReference type="NCBI Taxonomy" id="795642"/>
    <lineage>
        <taxon>Bacteria</taxon>
        <taxon>Bacillati</taxon>
        <taxon>Actinomycetota</taxon>
        <taxon>Actinomycetes</taxon>
        <taxon>Frankiales</taxon>
        <taxon>Frankiaceae</taxon>
        <taxon>Parafrankia</taxon>
    </lineage>
</organism>
<gene>
    <name evidence="6" type="ORF">Ga0074812_108182</name>
</gene>
<dbReference type="SUPFAM" id="SSF53720">
    <property type="entry name" value="ALDH-like"/>
    <property type="match status" value="1"/>
</dbReference>
<dbReference type="Pfam" id="PF00171">
    <property type="entry name" value="Aldedh"/>
    <property type="match status" value="1"/>
</dbReference>
<evidence type="ECO:0000313" key="6">
    <source>
        <dbReference type="EMBL" id="CUU56654.1"/>
    </source>
</evidence>
<evidence type="ECO:0000256" key="4">
    <source>
        <dbReference type="RuleBase" id="RU003345"/>
    </source>
</evidence>
<dbReference type="GO" id="GO:0016620">
    <property type="term" value="F:oxidoreductase activity, acting on the aldehyde or oxo group of donors, NAD or NADP as acceptor"/>
    <property type="evidence" value="ECO:0007669"/>
    <property type="project" value="InterPro"/>
</dbReference>
<sequence length="491" mass="51914">MTEQAVPAPENRPGFLEPGLVLGDRFVATSIGGEMEHFNPATGRVNKAFPVATLDEVDEAVSAARAAFEEWRRWTPDARRAALLRLADIMVERRREIGVIAALESGTIYNEFVAAYTADWFRYYAGWADKLTGESINPYPFRGLDFTVPEPVGVVALFVASNGPIGFFGMAGAPALAAGCTLVVKPPELGPFSSVSFARWCLEAGIPPGVVNVVGGGPEVSQALVRHPGVDKISFTGSTQTGRRLQEAAAQNVKPLVMELGGKSANIVFADADLDAVIPGAARFINSAGQGCSMPTRLLVQRPRYDRAIEEVARIASGVVAGDPFTPGVTMGPVISESSARRITGLVSDAKESGAARVHQGGGRIGGELANGYFVEPTLLVDVDNAAPIAQTEIFGPVLCVIPFDDEDEAIALANGTGFGLVAYAHTQDMRRARRLIDSLRAGSVHINSSGPGPVSPASPFGGVKDSGYGRQGSRLGIEEFLSYKNVYLNI</sequence>
<comment type="similarity">
    <text evidence="1 4">Belongs to the aldehyde dehydrogenase family.</text>
</comment>
<keyword evidence="2 4" id="KW-0560">Oxidoreductase</keyword>
<evidence type="ECO:0000256" key="1">
    <source>
        <dbReference type="ARBA" id="ARBA00009986"/>
    </source>
</evidence>
<dbReference type="Gene3D" id="3.40.605.10">
    <property type="entry name" value="Aldehyde Dehydrogenase, Chain A, domain 1"/>
    <property type="match status" value="1"/>
</dbReference>
<dbReference type="InterPro" id="IPR016161">
    <property type="entry name" value="Ald_DH/histidinol_DH"/>
</dbReference>
<dbReference type="Gene3D" id="3.40.309.10">
    <property type="entry name" value="Aldehyde Dehydrogenase, Chain A, domain 2"/>
    <property type="match status" value="1"/>
</dbReference>
<dbReference type="Proteomes" id="UP000198802">
    <property type="component" value="Unassembled WGS sequence"/>
</dbReference>
<evidence type="ECO:0000256" key="2">
    <source>
        <dbReference type="ARBA" id="ARBA00023002"/>
    </source>
</evidence>
<accession>A0A0S4QNM4</accession>
<dbReference type="EMBL" id="FAOZ01000008">
    <property type="protein sequence ID" value="CUU56654.1"/>
    <property type="molecule type" value="Genomic_DNA"/>
</dbReference>
<feature type="domain" description="Aldehyde dehydrogenase" evidence="5">
    <location>
        <begin position="33"/>
        <end position="487"/>
    </location>
</feature>
<protein>
    <submittedName>
        <fullName evidence="6">Aldehyde dehydrogenase (NAD+)</fullName>
    </submittedName>
</protein>
<dbReference type="InterPro" id="IPR029510">
    <property type="entry name" value="Ald_DH_CS_GLU"/>
</dbReference>
<dbReference type="RefSeq" id="WP_131799479.1">
    <property type="nucleotide sequence ID" value="NZ_FAOZ01000008.1"/>
</dbReference>
<proteinExistence type="inferred from homology"/>
<evidence type="ECO:0000259" key="5">
    <source>
        <dbReference type="Pfam" id="PF00171"/>
    </source>
</evidence>
<keyword evidence="7" id="KW-1185">Reference proteome</keyword>
<dbReference type="InterPro" id="IPR016163">
    <property type="entry name" value="Ald_DH_C"/>
</dbReference>
<feature type="active site" evidence="3">
    <location>
        <position position="259"/>
    </location>
</feature>
<evidence type="ECO:0000256" key="3">
    <source>
        <dbReference type="PROSITE-ProRule" id="PRU10007"/>
    </source>
</evidence>
<dbReference type="InterPro" id="IPR016162">
    <property type="entry name" value="Ald_DH_N"/>
</dbReference>